<name>A0A0C3S7T6_PHLG1</name>
<dbReference type="Proteomes" id="UP000053257">
    <property type="component" value="Unassembled WGS sequence"/>
</dbReference>
<dbReference type="AlphaFoldDB" id="A0A0C3S7T6"/>
<gene>
    <name evidence="2" type="ORF">PHLGIDRAFT_90155</name>
</gene>
<dbReference type="GO" id="GO:0000324">
    <property type="term" value="C:fungal-type vacuole"/>
    <property type="evidence" value="ECO:0007669"/>
    <property type="project" value="TreeGrafter"/>
</dbReference>
<dbReference type="PROSITE" id="PS51354">
    <property type="entry name" value="GLUTAREDOXIN_2"/>
    <property type="match status" value="1"/>
</dbReference>
<proteinExistence type="predicted"/>
<sequence>MQGSDSRSLTGIAAQRLSRLSSEAYRLANSHRKRPKGSTTSSSQAEATTDTLPPLQLTPEQELAAVTSFLASLPQNVIPSNVDPSLPIDPQLVLDFDTRSSQAMTEVAQLEHDAWVRYPVVLYSKMHSPTSRDMEKMLLELNLLPGPAIIQVEYRPDEEVLKPLLHRLTGSNELPLLLIGGKVIGTAQEVRYMHSKGDLARTITKAGAIVDGAKKKKGRKH</sequence>
<dbReference type="GO" id="GO:0005796">
    <property type="term" value="C:Golgi lumen"/>
    <property type="evidence" value="ECO:0007669"/>
    <property type="project" value="TreeGrafter"/>
</dbReference>
<dbReference type="OrthoDB" id="423313at2759"/>
<organism evidence="2 3">
    <name type="scientific">Phlebiopsis gigantea (strain 11061_1 CR5-6)</name>
    <name type="common">White-rot fungus</name>
    <name type="synonym">Peniophora gigantea</name>
    <dbReference type="NCBI Taxonomy" id="745531"/>
    <lineage>
        <taxon>Eukaryota</taxon>
        <taxon>Fungi</taxon>
        <taxon>Dikarya</taxon>
        <taxon>Basidiomycota</taxon>
        <taxon>Agaricomycotina</taxon>
        <taxon>Agaricomycetes</taxon>
        <taxon>Polyporales</taxon>
        <taxon>Phanerochaetaceae</taxon>
        <taxon>Phlebiopsis</taxon>
    </lineage>
</organism>
<protein>
    <submittedName>
        <fullName evidence="2">Uncharacterized protein</fullName>
    </submittedName>
</protein>
<dbReference type="GO" id="GO:0034599">
    <property type="term" value="P:cellular response to oxidative stress"/>
    <property type="evidence" value="ECO:0007669"/>
    <property type="project" value="TreeGrafter"/>
</dbReference>
<feature type="compositionally biased region" description="Low complexity" evidence="1">
    <location>
        <begin position="38"/>
        <end position="57"/>
    </location>
</feature>
<dbReference type="PANTHER" id="PTHR45694">
    <property type="entry name" value="GLUTAREDOXIN 2"/>
    <property type="match status" value="1"/>
</dbReference>
<accession>A0A0C3S7T6</accession>
<dbReference type="EMBL" id="KN840506">
    <property type="protein sequence ID" value="KIP06967.1"/>
    <property type="molecule type" value="Genomic_DNA"/>
</dbReference>
<evidence type="ECO:0000313" key="2">
    <source>
        <dbReference type="EMBL" id="KIP06967.1"/>
    </source>
</evidence>
<dbReference type="STRING" id="745531.A0A0C3S7T6"/>
<dbReference type="GO" id="GO:0005801">
    <property type="term" value="C:cis-Golgi network"/>
    <property type="evidence" value="ECO:0007669"/>
    <property type="project" value="TreeGrafter"/>
</dbReference>
<evidence type="ECO:0000256" key="1">
    <source>
        <dbReference type="SAM" id="MobiDB-lite"/>
    </source>
</evidence>
<dbReference type="InterPro" id="IPR036249">
    <property type="entry name" value="Thioredoxin-like_sf"/>
</dbReference>
<dbReference type="HOGENOM" id="CLU_1251069_0_0_1"/>
<keyword evidence="3" id="KW-1185">Reference proteome</keyword>
<dbReference type="PANTHER" id="PTHR45694:SF5">
    <property type="entry name" value="GLUTAREDOXIN 2"/>
    <property type="match status" value="1"/>
</dbReference>
<dbReference type="SUPFAM" id="SSF52833">
    <property type="entry name" value="Thioredoxin-like"/>
    <property type="match status" value="1"/>
</dbReference>
<reference evidence="2 3" key="1">
    <citation type="journal article" date="2014" name="PLoS Genet.">
        <title>Analysis of the Phlebiopsis gigantea genome, transcriptome and secretome provides insight into its pioneer colonization strategies of wood.</title>
        <authorList>
            <person name="Hori C."/>
            <person name="Ishida T."/>
            <person name="Igarashi K."/>
            <person name="Samejima M."/>
            <person name="Suzuki H."/>
            <person name="Master E."/>
            <person name="Ferreira P."/>
            <person name="Ruiz-Duenas F.J."/>
            <person name="Held B."/>
            <person name="Canessa P."/>
            <person name="Larrondo L.F."/>
            <person name="Schmoll M."/>
            <person name="Druzhinina I.S."/>
            <person name="Kubicek C.P."/>
            <person name="Gaskell J.A."/>
            <person name="Kersten P."/>
            <person name="St John F."/>
            <person name="Glasner J."/>
            <person name="Sabat G."/>
            <person name="Splinter BonDurant S."/>
            <person name="Syed K."/>
            <person name="Yadav J."/>
            <person name="Mgbeahuruike A.C."/>
            <person name="Kovalchuk A."/>
            <person name="Asiegbu F.O."/>
            <person name="Lackner G."/>
            <person name="Hoffmeister D."/>
            <person name="Rencoret J."/>
            <person name="Gutierrez A."/>
            <person name="Sun H."/>
            <person name="Lindquist E."/>
            <person name="Barry K."/>
            <person name="Riley R."/>
            <person name="Grigoriev I.V."/>
            <person name="Henrissat B."/>
            <person name="Kues U."/>
            <person name="Berka R.M."/>
            <person name="Martinez A.T."/>
            <person name="Covert S.F."/>
            <person name="Blanchette R.A."/>
            <person name="Cullen D."/>
        </authorList>
    </citation>
    <scope>NUCLEOTIDE SEQUENCE [LARGE SCALE GENOMIC DNA]</scope>
    <source>
        <strain evidence="2 3">11061_1 CR5-6</strain>
    </source>
</reference>
<feature type="region of interest" description="Disordered" evidence="1">
    <location>
        <begin position="23"/>
        <end position="57"/>
    </location>
</feature>
<dbReference type="Gene3D" id="3.40.30.10">
    <property type="entry name" value="Glutaredoxin"/>
    <property type="match status" value="1"/>
</dbReference>
<evidence type="ECO:0000313" key="3">
    <source>
        <dbReference type="Proteomes" id="UP000053257"/>
    </source>
</evidence>
<dbReference type="GO" id="GO:0015038">
    <property type="term" value="F:glutathione disulfide oxidoreductase activity"/>
    <property type="evidence" value="ECO:0007669"/>
    <property type="project" value="TreeGrafter"/>
</dbReference>